<evidence type="ECO:0000313" key="1">
    <source>
        <dbReference type="EMBL" id="KAJ7347671.1"/>
    </source>
</evidence>
<organism evidence="1 2">
    <name type="scientific">Mycena albidolilacea</name>
    <dbReference type="NCBI Taxonomy" id="1033008"/>
    <lineage>
        <taxon>Eukaryota</taxon>
        <taxon>Fungi</taxon>
        <taxon>Dikarya</taxon>
        <taxon>Basidiomycota</taxon>
        <taxon>Agaricomycotina</taxon>
        <taxon>Agaricomycetes</taxon>
        <taxon>Agaricomycetidae</taxon>
        <taxon>Agaricales</taxon>
        <taxon>Marasmiineae</taxon>
        <taxon>Mycenaceae</taxon>
        <taxon>Mycena</taxon>
    </lineage>
</organism>
<evidence type="ECO:0000313" key="2">
    <source>
        <dbReference type="Proteomes" id="UP001218218"/>
    </source>
</evidence>
<name>A0AAD7ERM4_9AGAR</name>
<keyword evidence="2" id="KW-1185">Reference proteome</keyword>
<sequence length="125" mass="13629">MSAHPCYYRENLLPLPNICASIHLCPKPGCGQRLKVQQTKKGANYLAPQPQLFLRLAKTRSPLTPLRLASPLSTARRPPFNRAPSESIALATATCAVSTALIAEAARPTLSINILPSLLPRFWTT</sequence>
<comment type="caution">
    <text evidence="1">The sequence shown here is derived from an EMBL/GenBank/DDBJ whole genome shotgun (WGS) entry which is preliminary data.</text>
</comment>
<reference evidence="1" key="1">
    <citation type="submission" date="2023-03" db="EMBL/GenBank/DDBJ databases">
        <title>Massive genome expansion in bonnet fungi (Mycena s.s.) driven by repeated elements and novel gene families across ecological guilds.</title>
        <authorList>
            <consortium name="Lawrence Berkeley National Laboratory"/>
            <person name="Harder C.B."/>
            <person name="Miyauchi S."/>
            <person name="Viragh M."/>
            <person name="Kuo A."/>
            <person name="Thoen E."/>
            <person name="Andreopoulos B."/>
            <person name="Lu D."/>
            <person name="Skrede I."/>
            <person name="Drula E."/>
            <person name="Henrissat B."/>
            <person name="Morin E."/>
            <person name="Kohler A."/>
            <person name="Barry K."/>
            <person name="LaButti K."/>
            <person name="Morin E."/>
            <person name="Salamov A."/>
            <person name="Lipzen A."/>
            <person name="Mereny Z."/>
            <person name="Hegedus B."/>
            <person name="Baldrian P."/>
            <person name="Stursova M."/>
            <person name="Weitz H."/>
            <person name="Taylor A."/>
            <person name="Grigoriev I.V."/>
            <person name="Nagy L.G."/>
            <person name="Martin F."/>
            <person name="Kauserud H."/>
        </authorList>
    </citation>
    <scope>NUCLEOTIDE SEQUENCE</scope>
    <source>
        <strain evidence="1">CBHHK002</strain>
    </source>
</reference>
<accession>A0AAD7ERM4</accession>
<proteinExistence type="predicted"/>
<dbReference type="AlphaFoldDB" id="A0AAD7ERM4"/>
<dbReference type="Proteomes" id="UP001218218">
    <property type="component" value="Unassembled WGS sequence"/>
</dbReference>
<dbReference type="EMBL" id="JARIHO010000018">
    <property type="protein sequence ID" value="KAJ7347671.1"/>
    <property type="molecule type" value="Genomic_DNA"/>
</dbReference>
<protein>
    <submittedName>
        <fullName evidence="1">Uncharacterized protein</fullName>
    </submittedName>
</protein>
<gene>
    <name evidence="1" type="ORF">DFH08DRAFT_1080028</name>
</gene>